<accession>A0A433Q2W9</accession>
<feature type="region of interest" description="Disordered" evidence="1">
    <location>
        <begin position="1"/>
        <end position="31"/>
    </location>
</feature>
<organism evidence="2 3">
    <name type="scientific">Jimgerdemannia flammicorona</name>
    <dbReference type="NCBI Taxonomy" id="994334"/>
    <lineage>
        <taxon>Eukaryota</taxon>
        <taxon>Fungi</taxon>
        <taxon>Fungi incertae sedis</taxon>
        <taxon>Mucoromycota</taxon>
        <taxon>Mucoromycotina</taxon>
        <taxon>Endogonomycetes</taxon>
        <taxon>Endogonales</taxon>
        <taxon>Endogonaceae</taxon>
        <taxon>Jimgerdemannia</taxon>
    </lineage>
</organism>
<name>A0A433Q2W9_9FUNG</name>
<reference evidence="2 3" key="1">
    <citation type="journal article" date="2018" name="New Phytol.">
        <title>Phylogenomics of Endogonaceae and evolution of mycorrhizas within Mucoromycota.</title>
        <authorList>
            <person name="Chang Y."/>
            <person name="Desiro A."/>
            <person name="Na H."/>
            <person name="Sandor L."/>
            <person name="Lipzen A."/>
            <person name="Clum A."/>
            <person name="Barry K."/>
            <person name="Grigoriev I.V."/>
            <person name="Martin F.M."/>
            <person name="Stajich J.E."/>
            <person name="Smith M.E."/>
            <person name="Bonito G."/>
            <person name="Spatafora J.W."/>
        </authorList>
    </citation>
    <scope>NUCLEOTIDE SEQUENCE [LARGE SCALE GENOMIC DNA]</scope>
    <source>
        <strain evidence="2 3">AD002</strain>
    </source>
</reference>
<dbReference type="EMBL" id="RBNJ01017636">
    <property type="protein sequence ID" value="RUS24024.1"/>
    <property type="molecule type" value="Genomic_DNA"/>
</dbReference>
<protein>
    <submittedName>
        <fullName evidence="2">Uncharacterized protein</fullName>
    </submittedName>
</protein>
<dbReference type="Proteomes" id="UP000274822">
    <property type="component" value="Unassembled WGS sequence"/>
</dbReference>
<gene>
    <name evidence="2" type="ORF">BC938DRAFT_474241</name>
</gene>
<feature type="non-terminal residue" evidence="2">
    <location>
        <position position="147"/>
    </location>
</feature>
<feature type="region of interest" description="Disordered" evidence="1">
    <location>
        <begin position="123"/>
        <end position="147"/>
    </location>
</feature>
<evidence type="ECO:0000313" key="3">
    <source>
        <dbReference type="Proteomes" id="UP000274822"/>
    </source>
</evidence>
<feature type="compositionally biased region" description="Basic and acidic residues" evidence="1">
    <location>
        <begin position="1"/>
        <end position="10"/>
    </location>
</feature>
<dbReference type="AlphaFoldDB" id="A0A433Q2W9"/>
<evidence type="ECO:0000313" key="2">
    <source>
        <dbReference type="EMBL" id="RUS24024.1"/>
    </source>
</evidence>
<keyword evidence="3" id="KW-1185">Reference proteome</keyword>
<feature type="compositionally biased region" description="Basic and acidic residues" evidence="1">
    <location>
        <begin position="131"/>
        <end position="140"/>
    </location>
</feature>
<evidence type="ECO:0000256" key="1">
    <source>
        <dbReference type="SAM" id="MobiDB-lite"/>
    </source>
</evidence>
<sequence length="147" mass="16391">MDEKPNKFNDQDADLSSRFNEKIGLEEDSTVQSHVHNNVTGHHTSFSDESTTPHAKIVTLSTAPIIQTPTRHLSNDKDITVTELGDASVGHIVKEEEEQEVKQASNDPEFQQIITQFDSIEDDNVEGDIIGDDHTHESESRLIPTSE</sequence>
<proteinExistence type="predicted"/>
<comment type="caution">
    <text evidence="2">The sequence shown here is derived from an EMBL/GenBank/DDBJ whole genome shotgun (WGS) entry which is preliminary data.</text>
</comment>